<dbReference type="InterPro" id="IPR046335">
    <property type="entry name" value="LacI/GalR-like_sensor"/>
</dbReference>
<evidence type="ECO:0000256" key="2">
    <source>
        <dbReference type="ARBA" id="ARBA00023125"/>
    </source>
</evidence>
<evidence type="ECO:0000256" key="1">
    <source>
        <dbReference type="ARBA" id="ARBA00023015"/>
    </source>
</evidence>
<comment type="caution">
    <text evidence="5">The sequence shown here is derived from an EMBL/GenBank/DDBJ whole genome shotgun (WGS) entry which is preliminary data.</text>
</comment>
<reference evidence="5 6" key="1">
    <citation type="submission" date="2019-03" db="EMBL/GenBank/DDBJ databases">
        <title>Genomic Encyclopedia of Type Strains, Phase IV (KMG-IV): sequencing the most valuable type-strain genomes for metagenomic binning, comparative biology and taxonomic classification.</title>
        <authorList>
            <person name="Goeker M."/>
        </authorList>
    </citation>
    <scope>NUCLEOTIDE SEQUENCE [LARGE SCALE GENOMIC DNA]</scope>
    <source>
        <strain evidence="5 6">DSM 29481</strain>
    </source>
</reference>
<proteinExistence type="predicted"/>
<dbReference type="RefSeq" id="WP_008688596.1">
    <property type="nucleotide sequence ID" value="NZ_AP024510.1"/>
</dbReference>
<dbReference type="GeneID" id="73795567"/>
<dbReference type="EMBL" id="SMBP01000001">
    <property type="protein sequence ID" value="TCU63577.1"/>
    <property type="molecule type" value="Genomic_DNA"/>
</dbReference>
<evidence type="ECO:0000313" key="5">
    <source>
        <dbReference type="EMBL" id="TCU63577.1"/>
    </source>
</evidence>
<sequence>MKRITIYDVAKEADVSLATVSRVINGSEVVREDTRVKVQEAIEKLGYKPNAIAQGLALQKTTTIALIVPEASYFYTGQIINGLIDVAKIYKYNLMLHTTTEGITEMNDIIENIIKSRVDGVVIFNDKLNKEELNQLTKYQVPIVVIGNKMSDETVGSVYVDYSSLVYDYAMDCIAKGKKRLALIEDRKNPAMIKQLRDGLSRAYKENGMEFDGYIEIPKEYRSSYLFLKEYVKDGVPYDVVITYRDSQAMAVMNTVKEAGMNIPDDVELVCILDSKYNSMARPQISGFKIPDYDLGAVAMRLLTKMLTDENDVPDKEIELSYIFTPRKSTK</sequence>
<organism evidence="5 6">
    <name type="scientific">Longicatena caecimuris</name>
    <dbReference type="NCBI Taxonomy" id="1796635"/>
    <lineage>
        <taxon>Bacteria</taxon>
        <taxon>Bacillati</taxon>
        <taxon>Bacillota</taxon>
        <taxon>Erysipelotrichia</taxon>
        <taxon>Erysipelotrichales</taxon>
        <taxon>Erysipelotrichaceae</taxon>
        <taxon>Longicatena</taxon>
    </lineage>
</organism>
<dbReference type="PANTHER" id="PTHR30146">
    <property type="entry name" value="LACI-RELATED TRANSCRIPTIONAL REPRESSOR"/>
    <property type="match status" value="1"/>
</dbReference>
<keyword evidence="3" id="KW-0804">Transcription</keyword>
<dbReference type="SMART" id="SM00354">
    <property type="entry name" value="HTH_LACI"/>
    <property type="match status" value="1"/>
</dbReference>
<dbReference type="SUPFAM" id="SSF47413">
    <property type="entry name" value="lambda repressor-like DNA-binding domains"/>
    <property type="match status" value="1"/>
</dbReference>
<dbReference type="AlphaFoldDB" id="A0A4R3TPC1"/>
<dbReference type="GO" id="GO:0003700">
    <property type="term" value="F:DNA-binding transcription factor activity"/>
    <property type="evidence" value="ECO:0007669"/>
    <property type="project" value="TreeGrafter"/>
</dbReference>
<keyword evidence="6" id="KW-1185">Reference proteome</keyword>
<evidence type="ECO:0000256" key="3">
    <source>
        <dbReference type="ARBA" id="ARBA00023163"/>
    </source>
</evidence>
<dbReference type="InterPro" id="IPR000843">
    <property type="entry name" value="HTH_LacI"/>
</dbReference>
<feature type="domain" description="HTH lacI-type" evidence="4">
    <location>
        <begin position="4"/>
        <end position="58"/>
    </location>
</feature>
<dbReference type="InterPro" id="IPR028082">
    <property type="entry name" value="Peripla_BP_I"/>
</dbReference>
<keyword evidence="1" id="KW-0805">Transcription regulation</keyword>
<keyword evidence="2" id="KW-0238">DNA-binding</keyword>
<dbReference type="PRINTS" id="PR00036">
    <property type="entry name" value="HTHLACI"/>
</dbReference>
<dbReference type="Gene3D" id="3.40.50.2300">
    <property type="match status" value="2"/>
</dbReference>
<evidence type="ECO:0000259" key="4">
    <source>
        <dbReference type="PROSITE" id="PS50932"/>
    </source>
</evidence>
<dbReference type="SUPFAM" id="SSF53822">
    <property type="entry name" value="Periplasmic binding protein-like I"/>
    <property type="match status" value="1"/>
</dbReference>
<protein>
    <submittedName>
        <fullName evidence="5">LacI family transcriptional regulator</fullName>
    </submittedName>
</protein>
<accession>A0A4R3TPC1</accession>
<dbReference type="Proteomes" id="UP000295773">
    <property type="component" value="Unassembled WGS sequence"/>
</dbReference>
<evidence type="ECO:0000313" key="6">
    <source>
        <dbReference type="Proteomes" id="UP000295773"/>
    </source>
</evidence>
<dbReference type="PROSITE" id="PS00356">
    <property type="entry name" value="HTH_LACI_1"/>
    <property type="match status" value="1"/>
</dbReference>
<dbReference type="GO" id="GO:0000976">
    <property type="term" value="F:transcription cis-regulatory region binding"/>
    <property type="evidence" value="ECO:0007669"/>
    <property type="project" value="TreeGrafter"/>
</dbReference>
<dbReference type="FunFam" id="1.10.260.40:FF:000002">
    <property type="entry name" value="HTH-type transcriptional repressor PurR"/>
    <property type="match status" value="1"/>
</dbReference>
<name>A0A4R3TPC1_9FIRM</name>
<dbReference type="Pfam" id="PF13377">
    <property type="entry name" value="Peripla_BP_3"/>
    <property type="match status" value="1"/>
</dbReference>
<dbReference type="CDD" id="cd01392">
    <property type="entry name" value="HTH_LacI"/>
    <property type="match status" value="1"/>
</dbReference>
<dbReference type="Gene3D" id="1.10.260.40">
    <property type="entry name" value="lambda repressor-like DNA-binding domains"/>
    <property type="match status" value="1"/>
</dbReference>
<dbReference type="PROSITE" id="PS50932">
    <property type="entry name" value="HTH_LACI_2"/>
    <property type="match status" value="1"/>
</dbReference>
<dbReference type="InterPro" id="IPR010982">
    <property type="entry name" value="Lambda_DNA-bd_dom_sf"/>
</dbReference>
<gene>
    <name evidence="5" type="ORF">EDD61_101231</name>
</gene>
<dbReference type="Pfam" id="PF00356">
    <property type="entry name" value="LacI"/>
    <property type="match status" value="1"/>
</dbReference>
<dbReference type="PANTHER" id="PTHR30146:SF150">
    <property type="entry name" value="ARABINOSE METABOLISM TRANSCRIPTIONAL REPRESSOR"/>
    <property type="match status" value="1"/>
</dbReference>